<protein>
    <submittedName>
        <fullName evidence="3">MBL fold metallo-hydrolase</fullName>
    </submittedName>
</protein>
<evidence type="ECO:0000313" key="3">
    <source>
        <dbReference type="EMBL" id="UZF85253.1"/>
    </source>
</evidence>
<dbReference type="InterPro" id="IPR044094">
    <property type="entry name" value="AtsA-like_MBL-fold"/>
</dbReference>
<dbReference type="Gene3D" id="3.60.15.10">
    <property type="entry name" value="Ribonuclease Z/Hydroxyacylglutathione hydrolase-like"/>
    <property type="match status" value="1"/>
</dbReference>
<name>A0A9E7ZI23_9HYPH</name>
<reference evidence="3" key="1">
    <citation type="submission" date="2022-08" db="EMBL/GenBank/DDBJ databases">
        <title>Complete Genome Sequences of 2 Bosea sp. soil isolates.</title>
        <authorList>
            <person name="Alvarez Arevalo M."/>
            <person name="Sterndorff E.B."/>
            <person name="Faurdal D."/>
            <person name="Joergensen T.S."/>
            <person name="Weber T."/>
        </authorList>
    </citation>
    <scope>NUCLEOTIDE SEQUENCE</scope>
    <source>
        <strain evidence="3">NBC_00436</strain>
    </source>
</reference>
<dbReference type="Pfam" id="PF12706">
    <property type="entry name" value="Lactamase_B_2"/>
    <property type="match status" value="1"/>
</dbReference>
<evidence type="ECO:0000256" key="1">
    <source>
        <dbReference type="ARBA" id="ARBA00022801"/>
    </source>
</evidence>
<keyword evidence="1" id="KW-0378">Hydrolase</keyword>
<organism evidence="3">
    <name type="scientific">Bosea sp. NBC_00436</name>
    <dbReference type="NCBI Taxonomy" id="2969620"/>
    <lineage>
        <taxon>Bacteria</taxon>
        <taxon>Pseudomonadati</taxon>
        <taxon>Pseudomonadota</taxon>
        <taxon>Alphaproteobacteria</taxon>
        <taxon>Hyphomicrobiales</taxon>
        <taxon>Boseaceae</taxon>
        <taxon>Bosea</taxon>
    </lineage>
</organism>
<gene>
    <name evidence="3" type="ORF">NWE54_15610</name>
</gene>
<sequence>MSSLDGLAFTFLGTGAPPVSLRRAGPSHLVEAAGRKLLIDCGSGVSQRLVAAGTRGADIDALIVTHEHSDHLVDFYQLVVSSWHQGRARPWRVLAPAPALANLRAQYAAFERERTLRIAFEKRPDATGLEVTFEELQEGPVSGLGELSAEAFLVDHRPVEPAFGLTLSHGGARIVFSGDTRLTPSLEMQAAGCNLLVCEVFIASQMPVVAGVRSAETVAAVESYHMTPAVVAGLATRTGAKALALTHLVPPNADTAALAREVRAAGYAGALLVGEDLMRVAVPERLLSWNGATVAY</sequence>
<proteinExistence type="predicted"/>
<evidence type="ECO:0000259" key="2">
    <source>
        <dbReference type="Pfam" id="PF12706"/>
    </source>
</evidence>
<dbReference type="GO" id="GO:0042781">
    <property type="term" value="F:3'-tRNA processing endoribonuclease activity"/>
    <property type="evidence" value="ECO:0007669"/>
    <property type="project" value="TreeGrafter"/>
</dbReference>
<dbReference type="SUPFAM" id="SSF56281">
    <property type="entry name" value="Metallo-hydrolase/oxidoreductase"/>
    <property type="match status" value="1"/>
</dbReference>
<dbReference type="InterPro" id="IPR001279">
    <property type="entry name" value="Metallo-B-lactamas"/>
</dbReference>
<dbReference type="AlphaFoldDB" id="A0A9E7ZI23"/>
<dbReference type="PANTHER" id="PTHR46018">
    <property type="entry name" value="ZINC PHOSPHODIESTERASE ELAC PROTEIN 1"/>
    <property type="match status" value="1"/>
</dbReference>
<dbReference type="CDD" id="cd07719">
    <property type="entry name" value="arylsulfatase_AtsA-like_MBL-fold"/>
    <property type="match status" value="1"/>
</dbReference>
<dbReference type="InterPro" id="IPR036866">
    <property type="entry name" value="RibonucZ/Hydroxyglut_hydro"/>
</dbReference>
<dbReference type="PANTHER" id="PTHR46018:SF2">
    <property type="entry name" value="ZINC PHOSPHODIESTERASE ELAC PROTEIN 1"/>
    <property type="match status" value="1"/>
</dbReference>
<dbReference type="EMBL" id="CP102774">
    <property type="protein sequence ID" value="UZF85253.1"/>
    <property type="molecule type" value="Genomic_DNA"/>
</dbReference>
<feature type="domain" description="Metallo-beta-lactamase" evidence="2">
    <location>
        <begin position="35"/>
        <end position="247"/>
    </location>
</feature>
<accession>A0A9E7ZI23</accession>